<evidence type="ECO:0000313" key="2">
    <source>
        <dbReference type="EMBL" id="KRG60806.1"/>
    </source>
</evidence>
<feature type="compositionally biased region" description="Low complexity" evidence="1">
    <location>
        <begin position="17"/>
        <end position="44"/>
    </location>
</feature>
<dbReference type="Proteomes" id="UP000051254">
    <property type="component" value="Unassembled WGS sequence"/>
</dbReference>
<feature type="compositionally biased region" description="Basic and acidic residues" evidence="1">
    <location>
        <begin position="69"/>
        <end position="82"/>
    </location>
</feature>
<dbReference type="AlphaFoldDB" id="A0A0R0BUH2"/>
<dbReference type="OrthoDB" id="6058326at2"/>
<dbReference type="PATRIC" id="fig|266128.3.peg.1275"/>
<sequence length="237" mass="25543">MADQERDFLDDMADASAAAATPEAAELTEAQPAPEPAATVEQPETPAPEAPTAPEVKEDKTVPLPALLAEREKRQALERQLAELKQQPQQPVPEFFEAPEQHLQIVEQRAAQRLHAALEEQAKAVYPDYDDMAAKALEAAQGNPLLAQQVMSAANPALALYQLGKKTAELAQMQDPEAYRAKVEAEVRAKIEAEFAAKAAEKARAAAAVPPDLSQVRNAAGQFSPNAPSPVDELFPR</sequence>
<organism evidence="2 3">
    <name type="scientific">Stenotrophomonas koreensis</name>
    <dbReference type="NCBI Taxonomy" id="266128"/>
    <lineage>
        <taxon>Bacteria</taxon>
        <taxon>Pseudomonadati</taxon>
        <taxon>Pseudomonadota</taxon>
        <taxon>Gammaproteobacteria</taxon>
        <taxon>Lysobacterales</taxon>
        <taxon>Lysobacteraceae</taxon>
        <taxon>Stenotrophomonas</taxon>
    </lineage>
</organism>
<keyword evidence="3" id="KW-1185">Reference proteome</keyword>
<evidence type="ECO:0000313" key="3">
    <source>
        <dbReference type="Proteomes" id="UP000051254"/>
    </source>
</evidence>
<evidence type="ECO:0000256" key="1">
    <source>
        <dbReference type="SAM" id="MobiDB-lite"/>
    </source>
</evidence>
<protein>
    <submittedName>
        <fullName evidence="2">Uncharacterized protein</fullName>
    </submittedName>
</protein>
<dbReference type="EMBL" id="LDJH01000002">
    <property type="protein sequence ID" value="KRG60806.1"/>
    <property type="molecule type" value="Genomic_DNA"/>
</dbReference>
<gene>
    <name evidence="2" type="ORF">ABB25_01030</name>
</gene>
<accession>A0A0R0BUH2</accession>
<dbReference type="STRING" id="266128.ABB25_01030"/>
<comment type="caution">
    <text evidence="2">The sequence shown here is derived from an EMBL/GenBank/DDBJ whole genome shotgun (WGS) entry which is preliminary data.</text>
</comment>
<dbReference type="RefSeq" id="WP_057662418.1">
    <property type="nucleotide sequence ID" value="NZ_LDJH01000002.1"/>
</dbReference>
<feature type="region of interest" description="Disordered" evidence="1">
    <location>
        <begin position="217"/>
        <end position="237"/>
    </location>
</feature>
<reference evidence="2 3" key="1">
    <citation type="submission" date="2015-05" db="EMBL/GenBank/DDBJ databases">
        <title>Genome sequencing and analysis of members of genus Stenotrophomonas.</title>
        <authorList>
            <person name="Patil P.P."/>
            <person name="Midha S."/>
            <person name="Patil P.B."/>
        </authorList>
    </citation>
    <scope>NUCLEOTIDE SEQUENCE [LARGE SCALE GENOMIC DNA]</scope>
    <source>
        <strain evidence="2 3">DSM 17805</strain>
    </source>
</reference>
<feature type="compositionally biased region" description="Polar residues" evidence="1">
    <location>
        <begin position="217"/>
        <end position="226"/>
    </location>
</feature>
<proteinExistence type="predicted"/>
<name>A0A0R0BUH2_9GAMM</name>
<feature type="region of interest" description="Disordered" evidence="1">
    <location>
        <begin position="1"/>
        <end position="91"/>
    </location>
</feature>